<dbReference type="EnsemblMetazoa" id="XM_038204057.1">
    <property type="protein sequence ID" value="XP_038059985.1"/>
    <property type="gene ID" value="LOC119730975"/>
</dbReference>
<dbReference type="PROSITE" id="PS01286">
    <property type="entry name" value="FA58C_2"/>
    <property type="match status" value="1"/>
</dbReference>
<dbReference type="CDD" id="cd00057">
    <property type="entry name" value="FA58C"/>
    <property type="match status" value="1"/>
</dbReference>
<dbReference type="PROSITE" id="PS50022">
    <property type="entry name" value="FA58C_3"/>
    <property type="match status" value="1"/>
</dbReference>
<dbReference type="InterPro" id="IPR008979">
    <property type="entry name" value="Galactose-bd-like_sf"/>
</dbReference>
<dbReference type="OrthoDB" id="5985199at2759"/>
<dbReference type="Pfam" id="PF00754">
    <property type="entry name" value="F5_F8_type_C"/>
    <property type="match status" value="1"/>
</dbReference>
<proteinExistence type="predicted"/>
<feature type="domain" description="F5/8 type C" evidence="2">
    <location>
        <begin position="110"/>
        <end position="256"/>
    </location>
</feature>
<dbReference type="InterPro" id="IPR000421">
    <property type="entry name" value="FA58C"/>
</dbReference>
<dbReference type="SMART" id="SM00231">
    <property type="entry name" value="FA58C"/>
    <property type="match status" value="1"/>
</dbReference>
<keyword evidence="4" id="KW-1185">Reference proteome</keyword>
<dbReference type="GeneID" id="119730975"/>
<dbReference type="SUPFAM" id="SSF49785">
    <property type="entry name" value="Galactose-binding domain-like"/>
    <property type="match status" value="1"/>
</dbReference>
<dbReference type="RefSeq" id="XP_038059985.1">
    <property type="nucleotide sequence ID" value="XM_038204057.1"/>
</dbReference>
<dbReference type="PANTHER" id="PTHR24543:SF335">
    <property type="entry name" value="EGF-LIKE REPEAT AND DISCOIDIN I-LIKE DOMAIN-CONTAINING PROTEIN 3"/>
    <property type="match status" value="1"/>
</dbReference>
<dbReference type="OMA" id="EPTEWYY"/>
<dbReference type="AlphaFoldDB" id="A0A914A839"/>
<keyword evidence="1" id="KW-0732">Signal</keyword>
<evidence type="ECO:0000313" key="4">
    <source>
        <dbReference type="Proteomes" id="UP000887568"/>
    </source>
</evidence>
<protein>
    <recommendedName>
        <fullName evidence="2">F5/8 type C domain-containing protein</fullName>
    </recommendedName>
</protein>
<accession>A0A914A839</accession>
<feature type="signal peptide" evidence="1">
    <location>
        <begin position="1"/>
        <end position="22"/>
    </location>
</feature>
<reference evidence="3" key="1">
    <citation type="submission" date="2022-11" db="UniProtKB">
        <authorList>
            <consortium name="EnsemblMetazoa"/>
        </authorList>
    </citation>
    <scope>IDENTIFICATION</scope>
</reference>
<feature type="chain" id="PRO_5037503979" description="F5/8 type C domain-containing protein" evidence="1">
    <location>
        <begin position="23"/>
        <end position="259"/>
    </location>
</feature>
<organism evidence="3 4">
    <name type="scientific">Patiria miniata</name>
    <name type="common">Bat star</name>
    <name type="synonym">Asterina miniata</name>
    <dbReference type="NCBI Taxonomy" id="46514"/>
    <lineage>
        <taxon>Eukaryota</taxon>
        <taxon>Metazoa</taxon>
        <taxon>Echinodermata</taxon>
        <taxon>Eleutherozoa</taxon>
        <taxon>Asterozoa</taxon>
        <taxon>Asteroidea</taxon>
        <taxon>Valvatacea</taxon>
        <taxon>Valvatida</taxon>
        <taxon>Asterinidae</taxon>
        <taxon>Patiria</taxon>
    </lineage>
</organism>
<evidence type="ECO:0000259" key="2">
    <source>
        <dbReference type="PROSITE" id="PS50022"/>
    </source>
</evidence>
<evidence type="ECO:0000313" key="3">
    <source>
        <dbReference type="EnsemblMetazoa" id="XP_038059985.1"/>
    </source>
</evidence>
<evidence type="ECO:0000256" key="1">
    <source>
        <dbReference type="SAM" id="SignalP"/>
    </source>
</evidence>
<sequence>MEGAVPLILMVSALTAAVLVSCQPVCFIGSEYNPQSGIPPRWFLPYKDPCECTAIRLGGMRTPASSNRKGAPHYLDELFLSEDSTEIQTYFNCSRATTFPTGKSTTYTRCSSPKPLGLEDGTIPDDHITASSHQTNWPGSDGRLNCNGAWIPQSDEKNPWIEVDLVVIKVVSGIITQSFDIYGYVKKYKASYKNQSSSDYEHMTDGNGNIKVFIGNTDGNTPVTNLFDESVVATVVRIEPTEWYYYATLRFELLGCHLN</sequence>
<name>A0A914A839_PATMI</name>
<dbReference type="Proteomes" id="UP000887568">
    <property type="component" value="Unplaced"/>
</dbReference>
<dbReference type="PANTHER" id="PTHR24543">
    <property type="entry name" value="MULTICOPPER OXIDASE-RELATED"/>
    <property type="match status" value="1"/>
</dbReference>
<dbReference type="Gene3D" id="2.60.120.260">
    <property type="entry name" value="Galactose-binding domain-like"/>
    <property type="match status" value="1"/>
</dbReference>